<evidence type="ECO:0000313" key="3">
    <source>
        <dbReference type="Proteomes" id="UP000469724"/>
    </source>
</evidence>
<evidence type="ECO:0000313" key="2">
    <source>
        <dbReference type="EMBL" id="NDY56379.1"/>
    </source>
</evidence>
<dbReference type="EMBL" id="JAAGRQ010000018">
    <property type="protein sequence ID" value="NDY56379.1"/>
    <property type="molecule type" value="Genomic_DNA"/>
</dbReference>
<reference evidence="2 3" key="1">
    <citation type="submission" date="2020-02" db="EMBL/GenBank/DDBJ databases">
        <title>Comparative genomics of sulfur disproportionating microorganisms.</title>
        <authorList>
            <person name="Ward L.M."/>
            <person name="Bertran E."/>
            <person name="Johnston D.T."/>
        </authorList>
    </citation>
    <scope>NUCLEOTIDE SEQUENCE [LARGE SCALE GENOMIC DNA]</scope>
    <source>
        <strain evidence="2 3">DSM 3696</strain>
    </source>
</reference>
<accession>A0A7K3NME7</accession>
<name>A0A7K3NME7_9BACT</name>
<gene>
    <name evidence="2" type="ORF">G3N56_06430</name>
</gene>
<proteinExistence type="predicted"/>
<keyword evidence="1" id="KW-0732">Signal</keyword>
<sequence length="682" mass="71328">MICTKNALRMAWFGMALFVFCGLSNLATAQTWTSLAPTPTGNTLNDAYSPDGGTTTYFVGDAGTILKRTGSTVTFMTSGTTAPIKGIHGRSATDIWAVGGNGAAATVSDPTRSVLLHFNGTTWTATTPPTVQGWDGLYTMADVWVSATGGAYAISDLSGAPAKWNAAQSKWEFEGVTDPLGVVSDWGFRLESIFGFSDSDIFAVGTYGTILHRDATGWTVMAQLEAGGSMSFNLLQAVWGPDADNVFASGNSGQIFRLKRSVSPTTWVQVNTGGGILDGYDLSAMSGSGANDIWFVGLAGVIRQWVGTNNALVNRDDPAMKARHAIVPASGGYLLGGDYGLMESMNGTTGARQTLNTPAKITTNLKAAVFTDRLWIVPEWTGQSIGIYAWNGGQMTAHPIATLAENSFTKTFKGFSASDMWLSVIDTATMNGLTLRGNGSSWTAWTPPGSVGSSPPLLDVAKTASGGYAVLQDANGNGSPCMVESTFMNCLNGGIDYYYKSMAASPNGDVHAVGLDGKVARWHSGAWSTSVVGANGDDLYAVAATTNMVVAVGENGAAFYSTDGASWSPVTGIPRVAPPEAGYPLYSFSSIVHAGGGVFWAALNTSSRYTDGNKAYLYRIQNGVGQLVEGGFSSPVYGMTASIEQNASFTVGEHGAVMTTNPDFTEVTGGSIPPMLHLLLGQ</sequence>
<feature type="chain" id="PRO_5029742631" evidence="1">
    <location>
        <begin position="30"/>
        <end position="682"/>
    </location>
</feature>
<protein>
    <submittedName>
        <fullName evidence="2">Uncharacterized protein</fullName>
    </submittedName>
</protein>
<dbReference type="Proteomes" id="UP000469724">
    <property type="component" value="Unassembled WGS sequence"/>
</dbReference>
<dbReference type="RefSeq" id="WP_163301433.1">
    <property type="nucleotide sequence ID" value="NZ_JAAGRQ010000018.1"/>
</dbReference>
<keyword evidence="3" id="KW-1185">Reference proteome</keyword>
<dbReference type="AlphaFoldDB" id="A0A7K3NME7"/>
<evidence type="ECO:0000256" key="1">
    <source>
        <dbReference type="SAM" id="SignalP"/>
    </source>
</evidence>
<feature type="signal peptide" evidence="1">
    <location>
        <begin position="1"/>
        <end position="29"/>
    </location>
</feature>
<comment type="caution">
    <text evidence="2">The sequence shown here is derived from an EMBL/GenBank/DDBJ whole genome shotgun (WGS) entry which is preliminary data.</text>
</comment>
<organism evidence="2 3">
    <name type="scientific">Desulfolutivibrio sulfodismutans</name>
    <dbReference type="NCBI Taxonomy" id="63561"/>
    <lineage>
        <taxon>Bacteria</taxon>
        <taxon>Pseudomonadati</taxon>
        <taxon>Thermodesulfobacteriota</taxon>
        <taxon>Desulfovibrionia</taxon>
        <taxon>Desulfovibrionales</taxon>
        <taxon>Desulfovibrionaceae</taxon>
        <taxon>Desulfolutivibrio</taxon>
    </lineage>
</organism>